<accession>A0A8R1V6E7</accession>
<dbReference type="AlphaFoldDB" id="A0A2A6CQW2"/>
<name>A0A2A6CQW2_PRIPA</name>
<dbReference type="EnsemblMetazoa" id="PPA45704.1">
    <property type="protein sequence ID" value="PPA45704.1"/>
    <property type="gene ID" value="WBGene00284073"/>
</dbReference>
<accession>A0A2A6CQW2</accession>
<keyword evidence="2" id="KW-1185">Reference proteome</keyword>
<reference evidence="2" key="1">
    <citation type="journal article" date="2008" name="Nat. Genet.">
        <title>The Pristionchus pacificus genome provides a unique perspective on nematode lifestyle and parasitism.</title>
        <authorList>
            <person name="Dieterich C."/>
            <person name="Clifton S.W."/>
            <person name="Schuster L.N."/>
            <person name="Chinwalla A."/>
            <person name="Delehaunty K."/>
            <person name="Dinkelacker I."/>
            <person name="Fulton L."/>
            <person name="Fulton R."/>
            <person name="Godfrey J."/>
            <person name="Minx P."/>
            <person name="Mitreva M."/>
            <person name="Roeseler W."/>
            <person name="Tian H."/>
            <person name="Witte H."/>
            <person name="Yang S.P."/>
            <person name="Wilson R.K."/>
            <person name="Sommer R.J."/>
        </authorList>
    </citation>
    <scope>NUCLEOTIDE SEQUENCE [LARGE SCALE GENOMIC DNA]</scope>
    <source>
        <strain evidence="2">PS312</strain>
    </source>
</reference>
<gene>
    <name evidence="1" type="primary">WBGene00284073</name>
</gene>
<evidence type="ECO:0000313" key="2">
    <source>
        <dbReference type="Proteomes" id="UP000005239"/>
    </source>
</evidence>
<proteinExistence type="predicted"/>
<protein>
    <submittedName>
        <fullName evidence="1">Uncharacterized protein</fullName>
    </submittedName>
</protein>
<reference evidence="1" key="2">
    <citation type="submission" date="2022-06" db="UniProtKB">
        <authorList>
            <consortium name="EnsemblMetazoa"/>
        </authorList>
    </citation>
    <scope>IDENTIFICATION</scope>
    <source>
        <strain evidence="1">PS312</strain>
    </source>
</reference>
<dbReference type="Proteomes" id="UP000005239">
    <property type="component" value="Unassembled WGS sequence"/>
</dbReference>
<sequence length="107" mass="12319">MLRSSPLPEFVQVYSNYVSIGDVKTTEFLGKCIGSEIKWISFENIISTECASVSVKKAWNCSFAFIRRESYVIQVKIFMLSKETEEQLAGDFPRNFVFEALEEEIED</sequence>
<evidence type="ECO:0000313" key="1">
    <source>
        <dbReference type="EnsemblMetazoa" id="PPA45704.1"/>
    </source>
</evidence>
<organism evidence="1 2">
    <name type="scientific">Pristionchus pacificus</name>
    <name type="common">Parasitic nematode worm</name>
    <dbReference type="NCBI Taxonomy" id="54126"/>
    <lineage>
        <taxon>Eukaryota</taxon>
        <taxon>Metazoa</taxon>
        <taxon>Ecdysozoa</taxon>
        <taxon>Nematoda</taxon>
        <taxon>Chromadorea</taxon>
        <taxon>Rhabditida</taxon>
        <taxon>Rhabditina</taxon>
        <taxon>Diplogasteromorpha</taxon>
        <taxon>Diplogasteroidea</taxon>
        <taxon>Neodiplogasteridae</taxon>
        <taxon>Pristionchus</taxon>
    </lineage>
</organism>